<organism evidence="1">
    <name type="scientific">Salinispirillum sp. LH 10-3-1</name>
    <dbReference type="NCBI Taxonomy" id="2952525"/>
    <lineage>
        <taxon>Bacteria</taxon>
        <taxon>Pseudomonadati</taxon>
        <taxon>Pseudomonadota</taxon>
        <taxon>Gammaproteobacteria</taxon>
        <taxon>Oceanospirillales</taxon>
        <taxon>Saccharospirillaceae</taxon>
        <taxon>Salinispirillum</taxon>
    </lineage>
</organism>
<evidence type="ECO:0000313" key="1">
    <source>
        <dbReference type="EMBL" id="WLD57071.1"/>
    </source>
</evidence>
<proteinExistence type="predicted"/>
<dbReference type="RefSeq" id="WP_304994358.1">
    <property type="nucleotide sequence ID" value="NZ_CP101717.1"/>
</dbReference>
<evidence type="ECO:0008006" key="2">
    <source>
        <dbReference type="Google" id="ProtNLM"/>
    </source>
</evidence>
<dbReference type="EMBL" id="CP101717">
    <property type="protein sequence ID" value="WLD57071.1"/>
    <property type="molecule type" value="Genomic_DNA"/>
</dbReference>
<sequence>MTNNAVLSPRPLILLTLSSILLVGCGTVPVDRVQPERLTVNVEYERQPDQVEVDVWMRAGFWQRRVRTEDSILALQASNGDIVHLQATSERGRYSASANASNGPYHLQLADFSPLALPMGPPIILQDPNAHREETFSLNDSLLFTFDNPTDKTLQWELTANCSNETFTVRRTLSPDASTLMLPMQTAKQQLDRASQARLLGTIPISVTLYEAYDVAHQPPFRIRKARGQDSIDVFLTTPSFGVSVSGSVGLQVSSNAFVGLGASTAPTKRCL</sequence>
<reference evidence="1" key="1">
    <citation type="submission" date="2022-07" db="EMBL/GenBank/DDBJ databases">
        <title>Complete genome sequence of Salinispirillum sp. LH10-3-1 capable of multiple carbohydrate inversion isolated from a soda lake.</title>
        <authorList>
            <person name="Liu J."/>
            <person name="Zhai Y."/>
            <person name="Zhang H."/>
            <person name="Yang H."/>
            <person name="Qu J."/>
            <person name="Li J."/>
        </authorList>
    </citation>
    <scope>NUCLEOTIDE SEQUENCE</scope>
    <source>
        <strain evidence="1">LH 10-3-1</strain>
    </source>
</reference>
<dbReference type="AlphaFoldDB" id="A0AB38YCI2"/>
<name>A0AB38YCI2_9GAMM</name>
<accession>A0AB38YCI2</accession>
<gene>
    <name evidence="1" type="ORF">NFC81_10070</name>
</gene>
<protein>
    <recommendedName>
        <fullName evidence="2">DUF4249 family protein</fullName>
    </recommendedName>
</protein>